<dbReference type="EMBL" id="JANIEX010001251">
    <property type="protein sequence ID" value="KAJ3560033.1"/>
    <property type="molecule type" value="Genomic_DNA"/>
</dbReference>
<reference evidence="3" key="1">
    <citation type="submission" date="2022-07" db="EMBL/GenBank/DDBJ databases">
        <title>Genome Sequence of Leucocoprinus birnbaumii.</title>
        <authorList>
            <person name="Buettner E."/>
        </authorList>
    </citation>
    <scope>NUCLEOTIDE SEQUENCE</scope>
    <source>
        <strain evidence="3">VT141</strain>
    </source>
</reference>
<feature type="domain" description="DUF6589" evidence="2">
    <location>
        <begin position="1"/>
        <end position="276"/>
    </location>
</feature>
<dbReference type="Pfam" id="PF20231">
    <property type="entry name" value="DUF6589"/>
    <property type="match status" value="1"/>
</dbReference>
<organism evidence="3 4">
    <name type="scientific">Leucocoprinus birnbaumii</name>
    <dbReference type="NCBI Taxonomy" id="56174"/>
    <lineage>
        <taxon>Eukaryota</taxon>
        <taxon>Fungi</taxon>
        <taxon>Dikarya</taxon>
        <taxon>Basidiomycota</taxon>
        <taxon>Agaricomycotina</taxon>
        <taxon>Agaricomycetes</taxon>
        <taxon>Agaricomycetidae</taxon>
        <taxon>Agaricales</taxon>
        <taxon>Agaricineae</taxon>
        <taxon>Agaricaceae</taxon>
        <taxon>Leucocoprinus</taxon>
    </lineage>
</organism>
<sequence length="358" mass="41295">MACADAIWRIFIFPKGSRNDENSLLQLLGVIRPKETRKFSSLGGPGFRRMHEVIQHVGTASRLDCWRLEARDTIDSLIASLDDFAKLEPSWETLVRMAKSLCIKYVPGQDTLPDLRRMADKSRDKVHENTLLQHQIFLLYEEITHAMNYGDIGRLEHAFPAWSMIFAGCGKHKYSAELMRYLTDVHFRYPPGLKYGVRKAVRYNILINPTGKEGHWRGIDWLVEHNNLYMKQIYSGKFSNHQIDHIINESPLIEVYKNNRRQLEKMFCLARKGTKHASPDMTSTYKKLSAYMAEKKTNERVPSRSAKYVVTNAMEKGMEMVRERRGGRTGGDPVKDQWDGLPEETEIGEDDGDLEDLV</sequence>
<accession>A0AAD5YP95</accession>
<comment type="caution">
    <text evidence="3">The sequence shown here is derived from an EMBL/GenBank/DDBJ whole genome shotgun (WGS) entry which is preliminary data.</text>
</comment>
<dbReference type="Proteomes" id="UP001213000">
    <property type="component" value="Unassembled WGS sequence"/>
</dbReference>
<gene>
    <name evidence="3" type="ORF">NP233_g11098</name>
</gene>
<proteinExistence type="predicted"/>
<evidence type="ECO:0000256" key="1">
    <source>
        <dbReference type="SAM" id="MobiDB-lite"/>
    </source>
</evidence>
<dbReference type="InterPro" id="IPR046496">
    <property type="entry name" value="DUF6589"/>
</dbReference>
<evidence type="ECO:0000259" key="2">
    <source>
        <dbReference type="Pfam" id="PF20231"/>
    </source>
</evidence>
<evidence type="ECO:0000313" key="3">
    <source>
        <dbReference type="EMBL" id="KAJ3560033.1"/>
    </source>
</evidence>
<feature type="compositionally biased region" description="Acidic residues" evidence="1">
    <location>
        <begin position="341"/>
        <end position="358"/>
    </location>
</feature>
<keyword evidence="4" id="KW-1185">Reference proteome</keyword>
<name>A0AAD5YP95_9AGAR</name>
<feature type="region of interest" description="Disordered" evidence="1">
    <location>
        <begin position="321"/>
        <end position="358"/>
    </location>
</feature>
<dbReference type="AlphaFoldDB" id="A0AAD5YP95"/>
<evidence type="ECO:0000313" key="4">
    <source>
        <dbReference type="Proteomes" id="UP001213000"/>
    </source>
</evidence>
<protein>
    <recommendedName>
        <fullName evidence="2">DUF6589 domain-containing protein</fullName>
    </recommendedName>
</protein>